<evidence type="ECO:0000256" key="2">
    <source>
        <dbReference type="ARBA" id="ARBA00023002"/>
    </source>
</evidence>
<dbReference type="PANTHER" id="PTHR44169">
    <property type="entry name" value="NADPH-DEPENDENT 1-ACYLDIHYDROXYACETONE PHOSPHATE REDUCTASE"/>
    <property type="match status" value="1"/>
</dbReference>
<dbReference type="InterPro" id="IPR002347">
    <property type="entry name" value="SDR_fam"/>
</dbReference>
<dbReference type="Pfam" id="PF00106">
    <property type="entry name" value="adh_short"/>
    <property type="match status" value="1"/>
</dbReference>
<dbReference type="SUPFAM" id="SSF51735">
    <property type="entry name" value="NAD(P)-binding Rossmann-fold domains"/>
    <property type="match status" value="1"/>
</dbReference>
<gene>
    <name evidence="4" type="ORF">TRUGW13939_03544</name>
</gene>
<evidence type="ECO:0000256" key="1">
    <source>
        <dbReference type="ARBA" id="ARBA00006484"/>
    </source>
</evidence>
<keyword evidence="5" id="KW-1185">Reference proteome</keyword>
<dbReference type="GO" id="GO:0005811">
    <property type="term" value="C:lipid droplet"/>
    <property type="evidence" value="ECO:0007669"/>
    <property type="project" value="TreeGrafter"/>
</dbReference>
<dbReference type="Gene3D" id="3.40.50.720">
    <property type="entry name" value="NAD(P)-binding Rossmann-like Domain"/>
    <property type="match status" value="1"/>
</dbReference>
<sequence>MSKTVLITGCSNGGLGAAMAMVYHAKGFRVFATIRNKAKAGSLGEIDGIEIIELEVTSVESIRQCADAVAKRTGGTLDILVNNAGVNAIVPLLDASLDDAKGVYDANVWSVVAMAQAFTPMLIKAKGVMCNISSVSSEMVFAWAGVYSSSRCAGTRISETLRLELAPLGVRVVTVILGGVQTSGNDPSNIADIELPPKSYYQKITAVIDRHKKTIVHPNKQNIDVAAKNVVDDVLSGRGPFVRRGQASTLSWLFNTFIPYGLFIFLINRDSALDQIGFPR</sequence>
<dbReference type="GO" id="GO:0019433">
    <property type="term" value="P:triglyceride catabolic process"/>
    <property type="evidence" value="ECO:0007669"/>
    <property type="project" value="TreeGrafter"/>
</dbReference>
<evidence type="ECO:0000256" key="3">
    <source>
        <dbReference type="RuleBase" id="RU000363"/>
    </source>
</evidence>
<reference evidence="5" key="1">
    <citation type="submission" date="2020-06" db="EMBL/GenBank/DDBJ databases">
        <title>A chromosome-scale genome assembly of Talaromyces rugulosus W13939.</title>
        <authorList>
            <person name="Wang B."/>
            <person name="Guo L."/>
            <person name="Ye K."/>
            <person name="Wang L."/>
        </authorList>
    </citation>
    <scope>NUCLEOTIDE SEQUENCE [LARGE SCALE GENOMIC DNA]</scope>
    <source>
        <strain evidence="5">W13939</strain>
    </source>
</reference>
<dbReference type="GO" id="GO:0004806">
    <property type="term" value="F:triacylglycerol lipase activity"/>
    <property type="evidence" value="ECO:0007669"/>
    <property type="project" value="TreeGrafter"/>
</dbReference>
<dbReference type="PRINTS" id="PR00081">
    <property type="entry name" value="GDHRDH"/>
</dbReference>
<proteinExistence type="inferred from homology"/>
<dbReference type="InterPro" id="IPR036291">
    <property type="entry name" value="NAD(P)-bd_dom_sf"/>
</dbReference>
<dbReference type="EMBL" id="CP055899">
    <property type="protein sequence ID" value="QKX56439.1"/>
    <property type="molecule type" value="Genomic_DNA"/>
</dbReference>
<dbReference type="KEGG" id="trg:TRUGW13939_03544"/>
<dbReference type="GO" id="GO:0000140">
    <property type="term" value="F:acylglycerone-phosphate reductase (NADP+) activity"/>
    <property type="evidence" value="ECO:0007669"/>
    <property type="project" value="TreeGrafter"/>
</dbReference>
<keyword evidence="2" id="KW-0560">Oxidoreductase</keyword>
<dbReference type="AlphaFoldDB" id="A0A7H8QRD2"/>
<dbReference type="Proteomes" id="UP000509510">
    <property type="component" value="Chromosome II"/>
</dbReference>
<protein>
    <submittedName>
        <fullName evidence="4">Uncharacterized protein</fullName>
    </submittedName>
</protein>
<dbReference type="RefSeq" id="XP_035342617.1">
    <property type="nucleotide sequence ID" value="XM_035486724.1"/>
</dbReference>
<comment type="similarity">
    <text evidence="1 3">Belongs to the short-chain dehydrogenases/reductases (SDR) family.</text>
</comment>
<dbReference type="OrthoDB" id="2102561at2759"/>
<evidence type="ECO:0000313" key="4">
    <source>
        <dbReference type="EMBL" id="QKX56439.1"/>
    </source>
</evidence>
<dbReference type="PRINTS" id="PR00080">
    <property type="entry name" value="SDRFAMILY"/>
</dbReference>
<dbReference type="GeneID" id="55991047"/>
<accession>A0A7H8QRD2</accession>
<dbReference type="GO" id="GO:0006654">
    <property type="term" value="P:phosphatidic acid biosynthetic process"/>
    <property type="evidence" value="ECO:0007669"/>
    <property type="project" value="TreeGrafter"/>
</dbReference>
<dbReference type="GO" id="GO:0005783">
    <property type="term" value="C:endoplasmic reticulum"/>
    <property type="evidence" value="ECO:0007669"/>
    <property type="project" value="TreeGrafter"/>
</dbReference>
<organism evidence="4 5">
    <name type="scientific">Talaromyces rugulosus</name>
    <name type="common">Penicillium rugulosum</name>
    <dbReference type="NCBI Taxonomy" id="121627"/>
    <lineage>
        <taxon>Eukaryota</taxon>
        <taxon>Fungi</taxon>
        <taxon>Dikarya</taxon>
        <taxon>Ascomycota</taxon>
        <taxon>Pezizomycotina</taxon>
        <taxon>Eurotiomycetes</taxon>
        <taxon>Eurotiomycetidae</taxon>
        <taxon>Eurotiales</taxon>
        <taxon>Trichocomaceae</taxon>
        <taxon>Talaromyces</taxon>
        <taxon>Talaromyces sect. Islandici</taxon>
    </lineage>
</organism>
<evidence type="ECO:0000313" key="5">
    <source>
        <dbReference type="Proteomes" id="UP000509510"/>
    </source>
</evidence>
<dbReference type="PANTHER" id="PTHR44169:SF6">
    <property type="entry name" value="NADPH-DEPENDENT 1-ACYLDIHYDROXYACETONE PHOSPHATE REDUCTASE"/>
    <property type="match status" value="1"/>
</dbReference>
<name>A0A7H8QRD2_TALRU</name>